<dbReference type="Gene3D" id="3.10.310.10">
    <property type="entry name" value="Diaminopimelate Epimerase, Chain A, domain 1"/>
    <property type="match status" value="2"/>
</dbReference>
<evidence type="ECO:0000313" key="5">
    <source>
        <dbReference type="Proteomes" id="UP000789572"/>
    </source>
</evidence>
<dbReference type="SFLD" id="SFLDS00028">
    <property type="entry name" value="Proline_Racemase"/>
    <property type="match status" value="1"/>
</dbReference>
<dbReference type="SUPFAM" id="SSF54506">
    <property type="entry name" value="Diaminopimelate epimerase-like"/>
    <property type="match status" value="1"/>
</dbReference>
<organism evidence="4 5">
    <name type="scientific">Paraglomus occultum</name>
    <dbReference type="NCBI Taxonomy" id="144539"/>
    <lineage>
        <taxon>Eukaryota</taxon>
        <taxon>Fungi</taxon>
        <taxon>Fungi incertae sedis</taxon>
        <taxon>Mucoromycota</taxon>
        <taxon>Glomeromycotina</taxon>
        <taxon>Glomeromycetes</taxon>
        <taxon>Paraglomerales</taxon>
        <taxon>Paraglomeraceae</taxon>
        <taxon>Paraglomus</taxon>
    </lineage>
</organism>
<evidence type="ECO:0000256" key="2">
    <source>
        <dbReference type="ARBA" id="ARBA00007529"/>
    </source>
</evidence>
<proteinExistence type="inferred from homology"/>
<dbReference type="EMBL" id="CAJVPJ010001237">
    <property type="protein sequence ID" value="CAG8582518.1"/>
    <property type="molecule type" value="Genomic_DNA"/>
</dbReference>
<gene>
    <name evidence="4" type="ORF">POCULU_LOCUS6562</name>
</gene>
<comment type="similarity">
    <text evidence="2">Belongs to the proline racemase family.</text>
</comment>
<dbReference type="Proteomes" id="UP000789572">
    <property type="component" value="Unassembled WGS sequence"/>
</dbReference>
<comment type="catalytic activity">
    <reaction evidence="1">
        <text>trans-3-hydroxy-L-proline = 1-pyrroline-2-carboxylate + H2O</text>
        <dbReference type="Rhea" id="RHEA:10320"/>
        <dbReference type="ChEBI" id="CHEBI:15377"/>
        <dbReference type="ChEBI" id="CHEBI:39785"/>
        <dbReference type="ChEBI" id="CHEBI:57938"/>
        <dbReference type="EC" id="4.2.1.77"/>
    </reaction>
</comment>
<dbReference type="PANTHER" id="PTHR33442:SF1">
    <property type="entry name" value="TRANS-3-HYDROXY-L-PROLINE DEHYDRATASE"/>
    <property type="match status" value="1"/>
</dbReference>
<reference evidence="4" key="1">
    <citation type="submission" date="2021-06" db="EMBL/GenBank/DDBJ databases">
        <authorList>
            <person name="Kallberg Y."/>
            <person name="Tangrot J."/>
            <person name="Rosling A."/>
        </authorList>
    </citation>
    <scope>NUCLEOTIDE SEQUENCE</scope>
    <source>
        <strain evidence="4">IA702</strain>
    </source>
</reference>
<dbReference type="Pfam" id="PF05544">
    <property type="entry name" value="Pro_racemase"/>
    <property type="match status" value="1"/>
</dbReference>
<evidence type="ECO:0000256" key="1">
    <source>
        <dbReference type="ARBA" id="ARBA00001148"/>
    </source>
</evidence>
<dbReference type="InterPro" id="IPR008794">
    <property type="entry name" value="Pro_racemase_fam"/>
</dbReference>
<comment type="caution">
    <text evidence="4">The sequence shown here is derived from an EMBL/GenBank/DDBJ whole genome shotgun (WGS) entry which is preliminary data.</text>
</comment>
<dbReference type="PIRSF" id="PIRSF029792">
    <property type="entry name" value="Pro_racemase"/>
    <property type="match status" value="1"/>
</dbReference>
<dbReference type="EC" id="4.2.1.77" evidence="3"/>
<protein>
    <recommendedName>
        <fullName evidence="3">trans-L-3-hydroxyproline dehydratase</fullName>
        <ecNumber evidence="3">4.2.1.77</ecNumber>
    </recommendedName>
</protein>
<dbReference type="AlphaFoldDB" id="A0A9N9G7I2"/>
<name>A0A9N9G7I2_9GLOM</name>
<evidence type="ECO:0000313" key="4">
    <source>
        <dbReference type="EMBL" id="CAG8582518.1"/>
    </source>
</evidence>
<dbReference type="GO" id="GO:0050346">
    <property type="term" value="F:trans-L-3-hydroxyproline dehydratase activity"/>
    <property type="evidence" value="ECO:0007669"/>
    <property type="project" value="UniProtKB-EC"/>
</dbReference>
<dbReference type="PANTHER" id="PTHR33442">
    <property type="entry name" value="TRANS-3-HYDROXY-L-PROLINE DEHYDRATASE"/>
    <property type="match status" value="1"/>
</dbReference>
<evidence type="ECO:0000256" key="3">
    <source>
        <dbReference type="ARBA" id="ARBA00013105"/>
    </source>
</evidence>
<accession>A0A9N9G7I2</accession>
<keyword evidence="5" id="KW-1185">Reference proteome</keyword>
<dbReference type="OrthoDB" id="6409228at2759"/>
<sequence length="379" mass="41627">MELYAEIEKRENGIKIIEMHTAGEPTRIVVKGYPPILGSNILEKRRYVKDNLDWIRKRILFEPRGHKDQYGAIILDEKTNSEADVSVLFMHNAEGYSTMCGHATIALGRFLIDSDHLYPPPIPDDSGKVTLKIECPCGIVPTFIHTYTTSSGQLRSNPNLPVSFQSVPSFSVAVDCVLEILINGRRKSVKFDIGFGGAFYVIVAASELGFDNSCLDSNDLSLIVKVANDLSNHVRQSKYVGNIRHPSSEHSELNFLYGTIITDGRDGSEDGGSRNLCVFADCEIDRSPCGSGVSARMALLYAKGIVEIGKPCYYESALGGDGFTGKVVREVSICDVDGSEKENLRAVVVEVGGKAYYCGVSTFVIEENDPYKNGFIIRT</sequence>